<keyword evidence="1" id="KW-0812">Transmembrane</keyword>
<keyword evidence="1" id="KW-1133">Transmembrane helix</keyword>
<feature type="transmembrane region" description="Helical" evidence="1">
    <location>
        <begin position="21"/>
        <end position="41"/>
    </location>
</feature>
<evidence type="ECO:0000313" key="2">
    <source>
        <dbReference type="EMBL" id="EPP20464.1"/>
    </source>
</evidence>
<dbReference type="AlphaFoldDB" id="S7HXD8"/>
<sequence length="49" mass="5271">MGAPKQQGQDSSPLKKSIIHIGAGMIAMNILDFACFVGNTLNMPFLCFN</sequence>
<gene>
    <name evidence="2" type="ORF">L910_1958</name>
</gene>
<evidence type="ECO:0000256" key="1">
    <source>
        <dbReference type="SAM" id="Phobius"/>
    </source>
</evidence>
<dbReference type="PATRIC" id="fig|1336752.4.peg.3806"/>
<protein>
    <submittedName>
        <fullName evidence="2">Uncharacterized protein</fullName>
    </submittedName>
</protein>
<dbReference type="EMBL" id="ASXS01000019">
    <property type="protein sequence ID" value="EPP20464.1"/>
    <property type="molecule type" value="Genomic_DNA"/>
</dbReference>
<name>S7HXD8_VIBFL</name>
<reference evidence="2 3" key="1">
    <citation type="journal article" date="2013" name="Gut Pathog.">
        <title>Evidence of a new metabolic capacity in an emerging diarrheal pathogen: lessons from the draft genomes of Vibrio fluvialis strains PG41 and I21563.</title>
        <authorList>
            <person name="Khatri I."/>
            <person name="Mahajan S."/>
            <person name="Dureja C."/>
            <person name="Subramanian S."/>
            <person name="Raychaudhuri S."/>
        </authorList>
    </citation>
    <scope>NUCLEOTIDE SEQUENCE [LARGE SCALE GENOMIC DNA]</scope>
    <source>
        <strain evidence="2 3">PG41</strain>
    </source>
</reference>
<organism evidence="2 3">
    <name type="scientific">Vibrio fluvialis PG41</name>
    <dbReference type="NCBI Taxonomy" id="1336752"/>
    <lineage>
        <taxon>Bacteria</taxon>
        <taxon>Pseudomonadati</taxon>
        <taxon>Pseudomonadota</taxon>
        <taxon>Gammaproteobacteria</taxon>
        <taxon>Vibrionales</taxon>
        <taxon>Vibrionaceae</taxon>
        <taxon>Vibrio</taxon>
    </lineage>
</organism>
<accession>S7HXD8</accession>
<proteinExistence type="predicted"/>
<keyword evidence="1" id="KW-0472">Membrane</keyword>
<dbReference type="Proteomes" id="UP000014854">
    <property type="component" value="Unassembled WGS sequence"/>
</dbReference>
<comment type="caution">
    <text evidence="2">The sequence shown here is derived from an EMBL/GenBank/DDBJ whole genome shotgun (WGS) entry which is preliminary data.</text>
</comment>
<evidence type="ECO:0000313" key="3">
    <source>
        <dbReference type="Proteomes" id="UP000014854"/>
    </source>
</evidence>